<keyword evidence="3" id="KW-1185">Reference proteome</keyword>
<name>A0AA88RAQ4_9ASTE</name>
<dbReference type="Pfam" id="PF13966">
    <property type="entry name" value="zf-RVT"/>
    <property type="match status" value="1"/>
</dbReference>
<dbReference type="Proteomes" id="UP001187471">
    <property type="component" value="Unassembled WGS sequence"/>
</dbReference>
<evidence type="ECO:0000259" key="1">
    <source>
        <dbReference type="Pfam" id="PF13966"/>
    </source>
</evidence>
<evidence type="ECO:0000313" key="2">
    <source>
        <dbReference type="EMBL" id="KAK2985818.1"/>
    </source>
</evidence>
<comment type="caution">
    <text evidence="2">The sequence shown here is derived from an EMBL/GenBank/DDBJ whole genome shotgun (WGS) entry which is preliminary data.</text>
</comment>
<proteinExistence type="predicted"/>
<organism evidence="2 3">
    <name type="scientific">Escallonia rubra</name>
    <dbReference type="NCBI Taxonomy" id="112253"/>
    <lineage>
        <taxon>Eukaryota</taxon>
        <taxon>Viridiplantae</taxon>
        <taxon>Streptophyta</taxon>
        <taxon>Embryophyta</taxon>
        <taxon>Tracheophyta</taxon>
        <taxon>Spermatophyta</taxon>
        <taxon>Magnoliopsida</taxon>
        <taxon>eudicotyledons</taxon>
        <taxon>Gunneridae</taxon>
        <taxon>Pentapetalae</taxon>
        <taxon>asterids</taxon>
        <taxon>campanulids</taxon>
        <taxon>Escalloniales</taxon>
        <taxon>Escalloniaceae</taxon>
        <taxon>Escallonia</taxon>
    </lineage>
</organism>
<dbReference type="InterPro" id="IPR026960">
    <property type="entry name" value="RVT-Znf"/>
</dbReference>
<sequence length="255" mass="29411">MPTPRYNEECFICLDLQPEASVFYVSMGSFLSTSNEMHELSKGLRVSGFRCGLGLGHLGISWVLALEEVLEIEVKLGHLLLCMAEVLEPLLHFFGTFTFSVGYAKRYEHGKEDEKCCQLPHLHLYLYRDRERVLRLERSPSPLHLDSLSWTPNVASAWEAISQYGYQLLWRNGVRTKDILRKWNYQIDDLCPLCKSEDESKNHLFWDSAFSQSTSSSTVAMSEIQDHVSYRKNLQSYAVAKWKDNLFTLGLAKWS</sequence>
<accession>A0AA88RAQ4</accession>
<feature type="domain" description="Reverse transcriptase zinc-binding" evidence="1">
    <location>
        <begin position="168"/>
        <end position="212"/>
    </location>
</feature>
<gene>
    <name evidence="2" type="ORF">RJ640_019314</name>
</gene>
<dbReference type="Gene3D" id="3.40.50.2000">
    <property type="entry name" value="Glycogen Phosphorylase B"/>
    <property type="match status" value="1"/>
</dbReference>
<dbReference type="AlphaFoldDB" id="A0AA88RAQ4"/>
<dbReference type="EMBL" id="JAVXUO010001119">
    <property type="protein sequence ID" value="KAK2985818.1"/>
    <property type="molecule type" value="Genomic_DNA"/>
</dbReference>
<evidence type="ECO:0000313" key="3">
    <source>
        <dbReference type="Proteomes" id="UP001187471"/>
    </source>
</evidence>
<protein>
    <recommendedName>
        <fullName evidence="1">Reverse transcriptase zinc-binding domain-containing protein</fullName>
    </recommendedName>
</protein>
<reference evidence="2" key="1">
    <citation type="submission" date="2022-12" db="EMBL/GenBank/DDBJ databases">
        <title>Draft genome assemblies for two species of Escallonia (Escalloniales).</title>
        <authorList>
            <person name="Chanderbali A."/>
            <person name="Dervinis C."/>
            <person name="Anghel I."/>
            <person name="Soltis D."/>
            <person name="Soltis P."/>
            <person name="Zapata F."/>
        </authorList>
    </citation>
    <scope>NUCLEOTIDE SEQUENCE</scope>
    <source>
        <strain evidence="2">UCBG92.1500</strain>
        <tissue evidence="2">Leaf</tissue>
    </source>
</reference>